<dbReference type="Gene3D" id="3.40.50.150">
    <property type="entry name" value="Vaccinia Virus protein VP39"/>
    <property type="match status" value="1"/>
</dbReference>
<evidence type="ECO:0000256" key="3">
    <source>
        <dbReference type="ARBA" id="ARBA00022691"/>
    </source>
</evidence>
<dbReference type="FunFam" id="3.40.50.150:FF:000206">
    <property type="entry name" value="O-methyltransferase ZRP4"/>
    <property type="match status" value="1"/>
</dbReference>
<dbReference type="Gene3D" id="1.10.10.10">
    <property type="entry name" value="Winged helix-like DNA-binding domain superfamily/Winged helix DNA-binding domain"/>
    <property type="match status" value="1"/>
</dbReference>
<dbReference type="InterPro" id="IPR012967">
    <property type="entry name" value="COMT_dimerisation"/>
</dbReference>
<dbReference type="EMBL" id="CM027686">
    <property type="protein sequence ID" value="KAG0524114.1"/>
    <property type="molecule type" value="Genomic_DNA"/>
</dbReference>
<dbReference type="Proteomes" id="UP000807115">
    <property type="component" value="Chromosome 7"/>
</dbReference>
<evidence type="ECO:0000256" key="1">
    <source>
        <dbReference type="ARBA" id="ARBA00022603"/>
    </source>
</evidence>
<dbReference type="Pfam" id="PF00891">
    <property type="entry name" value="Methyltransf_2"/>
    <property type="match status" value="1"/>
</dbReference>
<keyword evidence="3" id="KW-0949">S-adenosyl-L-methionine</keyword>
<evidence type="ECO:0000313" key="7">
    <source>
        <dbReference type="EMBL" id="KAG0524114.1"/>
    </source>
</evidence>
<dbReference type="GO" id="GO:0008171">
    <property type="term" value="F:O-methyltransferase activity"/>
    <property type="evidence" value="ECO:0007669"/>
    <property type="project" value="InterPro"/>
</dbReference>
<keyword evidence="1" id="KW-0489">Methyltransferase</keyword>
<keyword evidence="2" id="KW-0808">Transferase</keyword>
<reference evidence="7" key="1">
    <citation type="journal article" date="2019" name="BMC Genomics">
        <title>A new reference genome for Sorghum bicolor reveals high levels of sequence similarity between sweet and grain genotypes: implications for the genetics of sugar metabolism.</title>
        <authorList>
            <person name="Cooper E.A."/>
            <person name="Brenton Z.W."/>
            <person name="Flinn B.S."/>
            <person name="Jenkins J."/>
            <person name="Shu S."/>
            <person name="Flowers D."/>
            <person name="Luo F."/>
            <person name="Wang Y."/>
            <person name="Xia P."/>
            <person name="Barry K."/>
            <person name="Daum C."/>
            <person name="Lipzen A."/>
            <person name="Yoshinaga Y."/>
            <person name="Schmutz J."/>
            <person name="Saski C."/>
            <person name="Vermerris W."/>
            <person name="Kresovich S."/>
        </authorList>
    </citation>
    <scope>NUCLEOTIDE SEQUENCE</scope>
</reference>
<feature type="active site" description="Proton acceptor" evidence="4">
    <location>
        <position position="272"/>
    </location>
</feature>
<evidence type="ECO:0008006" key="9">
    <source>
        <dbReference type="Google" id="ProtNLM"/>
    </source>
</evidence>
<proteinExistence type="predicted"/>
<feature type="domain" description="O-methyltransferase C-terminal" evidence="5">
    <location>
        <begin position="145"/>
        <end position="349"/>
    </location>
</feature>
<name>A0A921QKX4_SORBI</name>
<dbReference type="InterPro" id="IPR029063">
    <property type="entry name" value="SAM-dependent_MTases_sf"/>
</dbReference>
<evidence type="ECO:0000256" key="2">
    <source>
        <dbReference type="ARBA" id="ARBA00022679"/>
    </source>
</evidence>
<evidence type="ECO:0000259" key="6">
    <source>
        <dbReference type="Pfam" id="PF08100"/>
    </source>
</evidence>
<dbReference type="InterPro" id="IPR016461">
    <property type="entry name" value="COMT-like"/>
</dbReference>
<comment type="caution">
    <text evidence="7">The sequence shown here is derived from an EMBL/GenBank/DDBJ whole genome shotgun (WGS) entry which is preliminary data.</text>
</comment>
<dbReference type="PROSITE" id="PS51683">
    <property type="entry name" value="SAM_OMT_II"/>
    <property type="match status" value="1"/>
</dbReference>
<dbReference type="InterPro" id="IPR001077">
    <property type="entry name" value="COMT_C"/>
</dbReference>
<dbReference type="PANTHER" id="PTHR11746">
    <property type="entry name" value="O-METHYLTRANSFERASE"/>
    <property type="match status" value="1"/>
</dbReference>
<protein>
    <recommendedName>
        <fullName evidence="9">O-methyltransferase domain-containing protein</fullName>
    </recommendedName>
</protein>
<evidence type="ECO:0000256" key="4">
    <source>
        <dbReference type="PIRSR" id="PIRSR005739-1"/>
    </source>
</evidence>
<organism evidence="7 8">
    <name type="scientific">Sorghum bicolor</name>
    <name type="common">Sorghum</name>
    <name type="synonym">Sorghum vulgare</name>
    <dbReference type="NCBI Taxonomy" id="4558"/>
    <lineage>
        <taxon>Eukaryota</taxon>
        <taxon>Viridiplantae</taxon>
        <taxon>Streptophyta</taxon>
        <taxon>Embryophyta</taxon>
        <taxon>Tracheophyta</taxon>
        <taxon>Spermatophyta</taxon>
        <taxon>Magnoliopsida</taxon>
        <taxon>Liliopsida</taxon>
        <taxon>Poales</taxon>
        <taxon>Poaceae</taxon>
        <taxon>PACMAD clade</taxon>
        <taxon>Panicoideae</taxon>
        <taxon>Andropogonodae</taxon>
        <taxon>Andropogoneae</taxon>
        <taxon>Sorghinae</taxon>
        <taxon>Sorghum</taxon>
    </lineage>
</organism>
<sequence length="368" mass="39750">MTLRLLAEVSPQDLLVALSELQTHVLSYIKSMALKCAVDLSIHDTIHRHGGAATLADIAADAKIHPAKVPDLQRVMELLAATGIFTATASKKDDGSAETVYGLTTACRFLVGHRNLSPMVPFLVSPLVVSSFFSLSDWLRKEPAAAGAGGAGSLFELAHGCSHREMAKQDAAFSSVVNDSMAADSQLFLEVVIMDKGRIFRGLSSLVDVGGGHGAAAQVIARAFPRIKCMVLDLPHVVNEATASDGNMHFIAGDMFESIPPADAVLLKNILHEWSDENCVKILQRCKKAIPSRTAGGKVIIIEMVRGSSQGDSKINEMEVIRNMFMLCINGVERDINEWKKIFSDAGFSDDYKIMPVLGPFSVIEIYP</sequence>
<gene>
    <name evidence="7" type="ORF">BDA96_07G182000</name>
</gene>
<dbReference type="AlphaFoldDB" id="A0A921QKX4"/>
<evidence type="ECO:0000313" key="8">
    <source>
        <dbReference type="Proteomes" id="UP000807115"/>
    </source>
</evidence>
<feature type="domain" description="O-methyltransferase dimerisation" evidence="6">
    <location>
        <begin position="24"/>
        <end position="111"/>
    </location>
</feature>
<dbReference type="CDD" id="cd02440">
    <property type="entry name" value="AdoMet_MTases"/>
    <property type="match status" value="1"/>
</dbReference>
<evidence type="ECO:0000259" key="5">
    <source>
        <dbReference type="Pfam" id="PF00891"/>
    </source>
</evidence>
<dbReference type="InterPro" id="IPR036390">
    <property type="entry name" value="WH_DNA-bd_sf"/>
</dbReference>
<dbReference type="GO" id="GO:0032259">
    <property type="term" value="P:methylation"/>
    <property type="evidence" value="ECO:0007669"/>
    <property type="project" value="UniProtKB-KW"/>
</dbReference>
<dbReference type="InterPro" id="IPR036388">
    <property type="entry name" value="WH-like_DNA-bd_sf"/>
</dbReference>
<reference evidence="7" key="2">
    <citation type="submission" date="2020-10" db="EMBL/GenBank/DDBJ databases">
        <authorList>
            <person name="Cooper E.A."/>
            <person name="Brenton Z.W."/>
            <person name="Flinn B.S."/>
            <person name="Jenkins J."/>
            <person name="Shu S."/>
            <person name="Flowers D."/>
            <person name="Luo F."/>
            <person name="Wang Y."/>
            <person name="Xia P."/>
            <person name="Barry K."/>
            <person name="Daum C."/>
            <person name="Lipzen A."/>
            <person name="Yoshinaga Y."/>
            <person name="Schmutz J."/>
            <person name="Saski C."/>
            <person name="Vermerris W."/>
            <person name="Kresovich S."/>
        </authorList>
    </citation>
    <scope>NUCLEOTIDE SEQUENCE</scope>
</reference>
<dbReference type="SUPFAM" id="SSF46785">
    <property type="entry name" value="Winged helix' DNA-binding domain"/>
    <property type="match status" value="1"/>
</dbReference>
<dbReference type="SUPFAM" id="SSF53335">
    <property type="entry name" value="S-adenosyl-L-methionine-dependent methyltransferases"/>
    <property type="match status" value="1"/>
</dbReference>
<dbReference type="Pfam" id="PF08100">
    <property type="entry name" value="Dimerisation"/>
    <property type="match status" value="1"/>
</dbReference>
<accession>A0A921QKX4</accession>
<dbReference type="PIRSF" id="PIRSF005739">
    <property type="entry name" value="O-mtase"/>
    <property type="match status" value="1"/>
</dbReference>
<dbReference type="GO" id="GO:0046983">
    <property type="term" value="F:protein dimerization activity"/>
    <property type="evidence" value="ECO:0007669"/>
    <property type="project" value="InterPro"/>
</dbReference>